<proteinExistence type="predicted"/>
<feature type="compositionally biased region" description="Basic residues" evidence="1">
    <location>
        <begin position="482"/>
        <end position="492"/>
    </location>
</feature>
<feature type="compositionally biased region" description="Polar residues" evidence="1">
    <location>
        <begin position="281"/>
        <end position="291"/>
    </location>
</feature>
<dbReference type="AlphaFoldDB" id="A0AA40C0P4"/>
<protein>
    <recommendedName>
        <fullName evidence="2">Atos-like conserved domain-containing protein</fullName>
    </recommendedName>
</protein>
<evidence type="ECO:0000259" key="2">
    <source>
        <dbReference type="SMART" id="SM01177"/>
    </source>
</evidence>
<gene>
    <name evidence="3" type="ORF">B0T14DRAFT_457111</name>
</gene>
<name>A0AA40C0P4_9PEZI</name>
<evidence type="ECO:0000313" key="3">
    <source>
        <dbReference type="EMBL" id="KAK0620273.1"/>
    </source>
</evidence>
<dbReference type="InterPro" id="IPR033473">
    <property type="entry name" value="Atos-like_C"/>
</dbReference>
<evidence type="ECO:0000313" key="4">
    <source>
        <dbReference type="Proteomes" id="UP001175000"/>
    </source>
</evidence>
<keyword evidence="4" id="KW-1185">Reference proteome</keyword>
<feature type="compositionally biased region" description="Polar residues" evidence="1">
    <location>
        <begin position="189"/>
        <end position="198"/>
    </location>
</feature>
<feature type="compositionally biased region" description="Basic and acidic residues" evidence="1">
    <location>
        <begin position="73"/>
        <end position="87"/>
    </location>
</feature>
<dbReference type="Pfam" id="PF13889">
    <property type="entry name" value="Chromosome_seg"/>
    <property type="match status" value="1"/>
</dbReference>
<feature type="compositionally biased region" description="Basic and acidic residues" evidence="1">
    <location>
        <begin position="296"/>
        <end position="307"/>
    </location>
</feature>
<feature type="region of interest" description="Disordered" evidence="1">
    <location>
        <begin position="419"/>
        <end position="503"/>
    </location>
</feature>
<feature type="compositionally biased region" description="Polar residues" evidence="1">
    <location>
        <begin position="162"/>
        <end position="179"/>
    </location>
</feature>
<feature type="compositionally biased region" description="Basic and acidic residues" evidence="1">
    <location>
        <begin position="458"/>
        <end position="481"/>
    </location>
</feature>
<organism evidence="3 4">
    <name type="scientific">Immersiella caudata</name>
    <dbReference type="NCBI Taxonomy" id="314043"/>
    <lineage>
        <taxon>Eukaryota</taxon>
        <taxon>Fungi</taxon>
        <taxon>Dikarya</taxon>
        <taxon>Ascomycota</taxon>
        <taxon>Pezizomycotina</taxon>
        <taxon>Sordariomycetes</taxon>
        <taxon>Sordariomycetidae</taxon>
        <taxon>Sordariales</taxon>
        <taxon>Lasiosphaeriaceae</taxon>
        <taxon>Immersiella</taxon>
    </lineage>
</organism>
<dbReference type="InterPro" id="IPR025261">
    <property type="entry name" value="Atos-like_cons_dom"/>
</dbReference>
<evidence type="ECO:0000256" key="1">
    <source>
        <dbReference type="SAM" id="MobiDB-lite"/>
    </source>
</evidence>
<dbReference type="PANTHER" id="PTHR13199">
    <property type="entry name" value="GH03947P"/>
    <property type="match status" value="1"/>
</dbReference>
<sequence>MPMFQENFGSQEAAGESADGHPDTNLAQSLEGAHRGLSRRASEESIRTELCEGPIPDSPLKAATPEQGVENAVSDRAELIERLKRGESPTWIPNRHLESLFHQNKSTSSPPRTPQRPSSTSPGLLPAPTITPEKPDSKDEDAGTEGRLQEGLTIERPRSALHSGNFTPEESSPHNQNCQDVHLDGETNDFGSSTTPWMATSPPRHYLPFNLGRPTTDYRREAFNPSGASSLSSSFSSSFVYKPPTSPLVQSESNEDLDLSLPLNSINIATSSPRNPRRHTLNINFSQSSPYGNAAGERHTPLRREGTHPYQAHQPRRSLNSTPNFSCVGSSPQTPAILRSRRPSFSSEVSPLQHASMVGSYEESILRGRMSTTPSKPLEFLAQIGVLGLGKCKPNLRCPSHVTLPFSAVFYSYATTAHGRSETEDGPSPYVGQIDLENGLPNPDEGQRAKRKLQSRYPELRATDEESTVHADVENSEGEARRRVRSKKRSKSPKAPPGGGYRIPEKGQLQIIIKNQNKTAVKLFLVPYDLAGMEPGTKTFVRQRSYSAGPIIDNIPEAKDANNEERPVLRYLIHLHICCPSKGRFYLYKSIRVVFANRVPDGKLRLRNEITYPEPRFTPYKAVRVMHPQPLAHVSGPGATLAAEKAYRRRSSGFSFAQHPQPFDMLDGMPPPLLGNPQFALTPGRAPSAPFGAIPFSLPRVNTSLAGSIAHKAVAPQQEEDSWSGLSPQDQMSGLVMTGRADCQSRYGKLNKGDVGYGGNAFALGASSGVAPESLLSKRLRSLGVQTELDDNTASERDGEQQEGATL</sequence>
<feature type="domain" description="Atos-like conserved" evidence="2">
    <location>
        <begin position="357"/>
        <end position="431"/>
    </location>
</feature>
<accession>A0AA40C0P4</accession>
<reference evidence="3" key="1">
    <citation type="submission" date="2023-06" db="EMBL/GenBank/DDBJ databases">
        <title>Genome-scale phylogeny and comparative genomics of the fungal order Sordariales.</title>
        <authorList>
            <consortium name="Lawrence Berkeley National Laboratory"/>
            <person name="Hensen N."/>
            <person name="Bonometti L."/>
            <person name="Westerberg I."/>
            <person name="Brannstrom I.O."/>
            <person name="Guillou S."/>
            <person name="Cros-Aarteil S."/>
            <person name="Calhoun S."/>
            <person name="Haridas S."/>
            <person name="Kuo A."/>
            <person name="Mondo S."/>
            <person name="Pangilinan J."/>
            <person name="Riley R."/>
            <person name="Labutti K."/>
            <person name="Andreopoulos B."/>
            <person name="Lipzen A."/>
            <person name="Chen C."/>
            <person name="Yanf M."/>
            <person name="Daum C."/>
            <person name="Ng V."/>
            <person name="Clum A."/>
            <person name="Steindorff A."/>
            <person name="Ohm R."/>
            <person name="Martin F."/>
            <person name="Silar P."/>
            <person name="Natvig D."/>
            <person name="Lalanne C."/>
            <person name="Gautier V."/>
            <person name="Ament-Velasquez S.L."/>
            <person name="Kruys A."/>
            <person name="Hutchinson M.I."/>
            <person name="Powell A.J."/>
            <person name="Barry K."/>
            <person name="Miller A.N."/>
            <person name="Grigoriev I.V."/>
            <person name="Debuchy R."/>
            <person name="Gladieux P."/>
            <person name="Thoren M.H."/>
            <person name="Johannesson H."/>
        </authorList>
    </citation>
    <scope>NUCLEOTIDE SEQUENCE</scope>
    <source>
        <strain evidence="3">CBS 606.72</strain>
    </source>
</reference>
<dbReference type="InterPro" id="IPR051506">
    <property type="entry name" value="ATOS_Transcription_Regulators"/>
</dbReference>
<feature type="region of interest" description="Disordered" evidence="1">
    <location>
        <begin position="270"/>
        <end position="351"/>
    </location>
</feature>
<dbReference type="EMBL" id="JAULSU010000004">
    <property type="protein sequence ID" value="KAK0620273.1"/>
    <property type="molecule type" value="Genomic_DNA"/>
</dbReference>
<dbReference type="SMART" id="SM01177">
    <property type="entry name" value="DUF4210"/>
    <property type="match status" value="1"/>
</dbReference>
<dbReference type="PANTHER" id="PTHR13199:SF11">
    <property type="entry name" value="PROTEIN ATOSSA"/>
    <property type="match status" value="1"/>
</dbReference>
<dbReference type="Pfam" id="PF13915">
    <property type="entry name" value="DUF4210"/>
    <property type="match status" value="1"/>
</dbReference>
<dbReference type="Proteomes" id="UP001175000">
    <property type="component" value="Unassembled WGS sequence"/>
</dbReference>
<feature type="region of interest" description="Disordered" evidence="1">
    <location>
        <begin position="1"/>
        <end position="201"/>
    </location>
</feature>
<feature type="region of interest" description="Disordered" evidence="1">
    <location>
        <begin position="785"/>
        <end position="807"/>
    </location>
</feature>
<feature type="compositionally biased region" description="Basic and acidic residues" evidence="1">
    <location>
        <begin position="40"/>
        <end position="50"/>
    </location>
</feature>
<feature type="compositionally biased region" description="Low complexity" evidence="1">
    <location>
        <begin position="106"/>
        <end position="122"/>
    </location>
</feature>
<feature type="compositionally biased region" description="Polar residues" evidence="1">
    <location>
        <begin position="317"/>
        <end position="334"/>
    </location>
</feature>
<comment type="caution">
    <text evidence="3">The sequence shown here is derived from an EMBL/GenBank/DDBJ whole genome shotgun (WGS) entry which is preliminary data.</text>
</comment>